<comment type="caution">
    <text evidence="1">The sequence shown here is derived from an EMBL/GenBank/DDBJ whole genome shotgun (WGS) entry which is preliminary data.</text>
</comment>
<keyword evidence="2" id="KW-1185">Reference proteome</keyword>
<accession>A0AAV9PSA1</accession>
<protein>
    <submittedName>
        <fullName evidence="1">Uncharacterized protein</fullName>
    </submittedName>
</protein>
<organism evidence="1 2">
    <name type="scientific">Saxophila tyrrhenica</name>
    <dbReference type="NCBI Taxonomy" id="1690608"/>
    <lineage>
        <taxon>Eukaryota</taxon>
        <taxon>Fungi</taxon>
        <taxon>Dikarya</taxon>
        <taxon>Ascomycota</taxon>
        <taxon>Pezizomycotina</taxon>
        <taxon>Dothideomycetes</taxon>
        <taxon>Dothideomycetidae</taxon>
        <taxon>Mycosphaerellales</taxon>
        <taxon>Extremaceae</taxon>
        <taxon>Saxophila</taxon>
    </lineage>
</organism>
<dbReference type="GeneID" id="89922281"/>
<evidence type="ECO:0000313" key="2">
    <source>
        <dbReference type="Proteomes" id="UP001337655"/>
    </source>
</evidence>
<dbReference type="RefSeq" id="XP_064664430.1">
    <property type="nucleotide sequence ID" value="XM_064798196.1"/>
</dbReference>
<reference evidence="1 2" key="1">
    <citation type="submission" date="2023-08" db="EMBL/GenBank/DDBJ databases">
        <title>Black Yeasts Isolated from many extreme environments.</title>
        <authorList>
            <person name="Coleine C."/>
            <person name="Stajich J.E."/>
            <person name="Selbmann L."/>
        </authorList>
    </citation>
    <scope>NUCLEOTIDE SEQUENCE [LARGE SCALE GENOMIC DNA]</scope>
    <source>
        <strain evidence="1 2">CCFEE 5935</strain>
    </source>
</reference>
<dbReference type="AlphaFoldDB" id="A0AAV9PSA1"/>
<name>A0AAV9PSA1_9PEZI</name>
<proteinExistence type="predicted"/>
<dbReference type="Proteomes" id="UP001337655">
    <property type="component" value="Unassembled WGS sequence"/>
</dbReference>
<dbReference type="EMBL" id="JAVRRT010000001">
    <property type="protein sequence ID" value="KAK5175792.1"/>
    <property type="molecule type" value="Genomic_DNA"/>
</dbReference>
<sequence length="216" mass="23475">MADIFFRVLLACEDSSPGSGAVETCIRKMLETIQQAREDASFDISCITVTGAGTQTSEDAVSMLGRQGDAVQGAISYGSLKFQDQIKGSRPNVRIPQLIPKGKTSCDGLADLDMTVFFLDDLHGLSDESALKASKDDVKHLVLASTAAVQRSEPADWFTIIRDGDMIEPFTTHCYELLQRSSGLPVEPIRHMSSHQALQGFVQDPASLNEQLLPTK</sequence>
<evidence type="ECO:0000313" key="1">
    <source>
        <dbReference type="EMBL" id="KAK5175792.1"/>
    </source>
</evidence>
<gene>
    <name evidence="1" type="ORF">LTR77_000932</name>
</gene>